<evidence type="ECO:0000256" key="5">
    <source>
        <dbReference type="ARBA" id="ARBA00022525"/>
    </source>
</evidence>
<dbReference type="InterPro" id="IPR033899">
    <property type="entry name" value="CXC_Chemokine_domain"/>
</dbReference>
<evidence type="ECO:0000256" key="7">
    <source>
        <dbReference type="ARBA" id="ARBA00022674"/>
    </source>
</evidence>
<dbReference type="Pfam" id="PF00048">
    <property type="entry name" value="IL8"/>
    <property type="match status" value="1"/>
</dbReference>
<evidence type="ECO:0000256" key="3">
    <source>
        <dbReference type="ARBA" id="ARBA00022500"/>
    </source>
</evidence>
<keyword evidence="5 11" id="KW-0964">Secreted</keyword>
<sequence length="111" mass="11938">MGYSRISGTWHAQPGPGLLLLGLLLLPALVAFASTSTGAEPVGEDLDVRCMCAKTHIVVHPKYINSLEVIRAGPHCPVAQMIATLKSGVKICLDHHAAKYKKIIKKLLSEK</sequence>
<dbReference type="GeneID" id="101647415"/>
<dbReference type="Proteomes" id="UP000694863">
    <property type="component" value="Unplaced"/>
</dbReference>
<dbReference type="InterPro" id="IPR001089">
    <property type="entry name" value="Chemokine_CXC"/>
</dbReference>
<dbReference type="PANTHER" id="PTHR12015">
    <property type="entry name" value="SMALL INDUCIBLE CYTOKINE A"/>
    <property type="match status" value="1"/>
</dbReference>
<dbReference type="InterPro" id="IPR036048">
    <property type="entry name" value="Interleukin_8-like_sf"/>
</dbReference>
<dbReference type="SUPFAM" id="SSF54117">
    <property type="entry name" value="Interleukin 8-like chemokines"/>
    <property type="match status" value="1"/>
</dbReference>
<evidence type="ECO:0000259" key="12">
    <source>
        <dbReference type="SMART" id="SM00199"/>
    </source>
</evidence>
<evidence type="ECO:0000256" key="6">
    <source>
        <dbReference type="ARBA" id="ARBA00022553"/>
    </source>
</evidence>
<comment type="similarity">
    <text evidence="2 11">Belongs to the intercrine alpha (chemokine CxC) family.</text>
</comment>
<dbReference type="InterPro" id="IPR001811">
    <property type="entry name" value="Chemokine_IL8-like_dom"/>
</dbReference>
<feature type="domain" description="Chemokine interleukin-8-like" evidence="12">
    <location>
        <begin position="47"/>
        <end position="107"/>
    </location>
</feature>
<evidence type="ECO:0000256" key="10">
    <source>
        <dbReference type="ARBA" id="ARBA00046854"/>
    </source>
</evidence>
<dbReference type="PANTHER" id="PTHR12015:SF211">
    <property type="entry name" value="PLATELET FACTOR 4"/>
    <property type="match status" value="1"/>
</dbReference>
<accession>A0ABM0IMF6</accession>
<protein>
    <recommendedName>
        <fullName evidence="8 11">Platelet factor 4</fullName>
        <shortName evidence="11">PF-4</shortName>
    </recommendedName>
    <alternativeName>
        <fullName evidence="9 11">C-X-C motif chemokine 4</fullName>
    </alternativeName>
</protein>
<keyword evidence="7" id="KW-0358">Heparin-binding</keyword>
<keyword evidence="6" id="KW-0597">Phosphoprotein</keyword>
<evidence type="ECO:0000256" key="4">
    <source>
        <dbReference type="ARBA" id="ARBA00022514"/>
    </source>
</evidence>
<keyword evidence="3 11" id="KW-0145">Chemotaxis</keyword>
<dbReference type="CDD" id="cd00273">
    <property type="entry name" value="Chemokine_CXC"/>
    <property type="match status" value="1"/>
</dbReference>
<feature type="chain" id="PRO_5044971968" description="Platelet factor 4" evidence="11">
    <location>
        <begin position="34"/>
        <end position="111"/>
    </location>
</feature>
<dbReference type="PRINTS" id="PR00437">
    <property type="entry name" value="SMALLCYTKCXC"/>
</dbReference>
<gene>
    <name evidence="14" type="primary">LOC101647415</name>
</gene>
<evidence type="ECO:0000256" key="8">
    <source>
        <dbReference type="ARBA" id="ARBA00040890"/>
    </source>
</evidence>
<dbReference type="RefSeq" id="XP_004703430.1">
    <property type="nucleotide sequence ID" value="XM_004703373.2"/>
</dbReference>
<reference evidence="14" key="1">
    <citation type="submission" date="2025-08" db="UniProtKB">
        <authorList>
            <consortium name="RefSeq"/>
        </authorList>
    </citation>
    <scope>IDENTIFICATION</scope>
</reference>
<dbReference type="SMART" id="SM00199">
    <property type="entry name" value="SCY"/>
    <property type="match status" value="1"/>
</dbReference>
<evidence type="ECO:0000256" key="2">
    <source>
        <dbReference type="ARBA" id="ARBA00010665"/>
    </source>
</evidence>
<keyword evidence="11" id="KW-1015">Disulfide bond</keyword>
<dbReference type="PRINTS" id="PR00436">
    <property type="entry name" value="INTERLEUKIN8"/>
</dbReference>
<evidence type="ECO:0000256" key="9">
    <source>
        <dbReference type="ARBA" id="ARBA00042425"/>
    </source>
</evidence>
<feature type="signal peptide" evidence="11">
    <location>
        <begin position="1"/>
        <end position="33"/>
    </location>
</feature>
<evidence type="ECO:0000313" key="13">
    <source>
        <dbReference type="Proteomes" id="UP000694863"/>
    </source>
</evidence>
<evidence type="ECO:0000313" key="14">
    <source>
        <dbReference type="RefSeq" id="XP_004703430.1"/>
    </source>
</evidence>
<dbReference type="Gene3D" id="2.40.50.40">
    <property type="match status" value="1"/>
</dbReference>
<dbReference type="InterPro" id="IPR039809">
    <property type="entry name" value="Chemokine_b/g/d"/>
</dbReference>
<comment type="subunit">
    <text evidence="10 11">Homotetramer. Interacts with TNFAIP6 (via Link domain). Interacts with CCR1. Interacts with CXCR3. Interacts with THBD; this interaction enhances generation of activated protein C.</text>
</comment>
<proteinExistence type="inferred from homology"/>
<evidence type="ECO:0000256" key="11">
    <source>
        <dbReference type="RuleBase" id="RU364007"/>
    </source>
</evidence>
<keyword evidence="11" id="KW-0732">Signal</keyword>
<name>A0ABM0IMF6_ECHTE</name>
<keyword evidence="13" id="KW-1185">Reference proteome</keyword>
<evidence type="ECO:0000256" key="1">
    <source>
        <dbReference type="ARBA" id="ARBA00004613"/>
    </source>
</evidence>
<comment type="subcellular location">
    <subcellularLocation>
        <location evidence="1 11">Secreted</location>
    </subcellularLocation>
</comment>
<organism evidence="13 14">
    <name type="scientific">Echinops telfairi</name>
    <name type="common">Lesser hedgehog tenrec</name>
    <dbReference type="NCBI Taxonomy" id="9371"/>
    <lineage>
        <taxon>Eukaryota</taxon>
        <taxon>Metazoa</taxon>
        <taxon>Chordata</taxon>
        <taxon>Craniata</taxon>
        <taxon>Vertebrata</taxon>
        <taxon>Euteleostomi</taxon>
        <taxon>Mammalia</taxon>
        <taxon>Eutheria</taxon>
        <taxon>Afrotheria</taxon>
        <taxon>Tenrecidae</taxon>
        <taxon>Tenrecinae</taxon>
        <taxon>Echinops</taxon>
    </lineage>
</organism>
<keyword evidence="4 11" id="KW-0202">Cytokine</keyword>